<protein>
    <submittedName>
        <fullName evidence="2">Uncharacterized protein</fullName>
    </submittedName>
</protein>
<organism evidence="2 3">
    <name type="scientific">Thalassiosira oceanica</name>
    <name type="common">Marine diatom</name>
    <dbReference type="NCBI Taxonomy" id="159749"/>
    <lineage>
        <taxon>Eukaryota</taxon>
        <taxon>Sar</taxon>
        <taxon>Stramenopiles</taxon>
        <taxon>Ochrophyta</taxon>
        <taxon>Bacillariophyta</taxon>
        <taxon>Coscinodiscophyceae</taxon>
        <taxon>Thalassiosirophycidae</taxon>
        <taxon>Thalassiosirales</taxon>
        <taxon>Thalassiosiraceae</taxon>
        <taxon>Thalassiosira</taxon>
    </lineage>
</organism>
<feature type="region of interest" description="Disordered" evidence="1">
    <location>
        <begin position="1"/>
        <end position="23"/>
    </location>
</feature>
<sequence length="140" mass="16072">MGRNQLADQRSGPPDRKAGKQGAECDIDGGQWTVVSRARTRGLGARPRVLKQRSHLFCGFYFWHERREVDEVSKKQRYVREVTPEARSREKQLDLFLINRSCRILRYTGPKRSQLLTPGSVQTNSFSSSSNRALPINLVR</sequence>
<accession>K0TF09</accession>
<proteinExistence type="predicted"/>
<gene>
    <name evidence="2" type="ORF">THAOC_00857</name>
</gene>
<dbReference type="Proteomes" id="UP000266841">
    <property type="component" value="Unassembled WGS sequence"/>
</dbReference>
<evidence type="ECO:0000313" key="2">
    <source>
        <dbReference type="EMBL" id="EJK77318.1"/>
    </source>
</evidence>
<name>K0TF09_THAOC</name>
<keyword evidence="3" id="KW-1185">Reference proteome</keyword>
<evidence type="ECO:0000256" key="1">
    <source>
        <dbReference type="SAM" id="MobiDB-lite"/>
    </source>
</evidence>
<comment type="caution">
    <text evidence="2">The sequence shown here is derived from an EMBL/GenBank/DDBJ whole genome shotgun (WGS) entry which is preliminary data.</text>
</comment>
<evidence type="ECO:0000313" key="3">
    <source>
        <dbReference type="Proteomes" id="UP000266841"/>
    </source>
</evidence>
<reference evidence="2 3" key="1">
    <citation type="journal article" date="2012" name="Genome Biol.">
        <title>Genome and low-iron response of an oceanic diatom adapted to chronic iron limitation.</title>
        <authorList>
            <person name="Lommer M."/>
            <person name="Specht M."/>
            <person name="Roy A.S."/>
            <person name="Kraemer L."/>
            <person name="Andreson R."/>
            <person name="Gutowska M.A."/>
            <person name="Wolf J."/>
            <person name="Bergner S.V."/>
            <person name="Schilhabel M.B."/>
            <person name="Klostermeier U.C."/>
            <person name="Beiko R.G."/>
            <person name="Rosenstiel P."/>
            <person name="Hippler M."/>
            <person name="Laroche J."/>
        </authorList>
    </citation>
    <scope>NUCLEOTIDE SEQUENCE [LARGE SCALE GENOMIC DNA]</scope>
    <source>
        <strain evidence="2 3">CCMP1005</strain>
    </source>
</reference>
<dbReference type="AlphaFoldDB" id="K0TF09"/>
<dbReference type="EMBL" id="AGNL01001028">
    <property type="protein sequence ID" value="EJK77318.1"/>
    <property type="molecule type" value="Genomic_DNA"/>
</dbReference>